<dbReference type="Proteomes" id="UP000000235">
    <property type="component" value="Chromosome"/>
</dbReference>
<reference evidence="6" key="1">
    <citation type="journal article" date="2007" name="Proc. Natl. Acad. Sci. U.S.A.">
        <title>Genome sequencing reveals complex secondary metabolome in the marine actinomycete Salinispora tropica.</title>
        <authorList>
            <person name="Udwary D.W."/>
            <person name="Zeigler L."/>
            <person name="Asolkar R.N."/>
            <person name="Singan V."/>
            <person name="Lapidus A."/>
            <person name="Fenical W."/>
            <person name="Jensen P.R."/>
            <person name="Moore B.S."/>
        </authorList>
    </citation>
    <scope>NUCLEOTIDE SEQUENCE [LARGE SCALE GENOMIC DNA]</scope>
    <source>
        <strain evidence="6">ATCC BAA-916 / DSM 44818 / CNB-440</strain>
    </source>
</reference>
<dbReference type="GO" id="GO:0004016">
    <property type="term" value="F:adenylate cyclase activity"/>
    <property type="evidence" value="ECO:0007669"/>
    <property type="project" value="TreeGrafter"/>
</dbReference>
<dbReference type="PANTHER" id="PTHR16305">
    <property type="entry name" value="TESTICULAR SOLUBLE ADENYLYL CYCLASE"/>
    <property type="match status" value="1"/>
</dbReference>
<dbReference type="CDD" id="cd07302">
    <property type="entry name" value="CHD"/>
    <property type="match status" value="1"/>
</dbReference>
<feature type="compositionally biased region" description="Basic residues" evidence="3">
    <location>
        <begin position="691"/>
        <end position="702"/>
    </location>
</feature>
<feature type="domain" description="Guanylate cyclase" evidence="4">
    <location>
        <begin position="46"/>
        <end position="174"/>
    </location>
</feature>
<evidence type="ECO:0000259" key="4">
    <source>
        <dbReference type="PROSITE" id="PS50125"/>
    </source>
</evidence>
<feature type="region of interest" description="Disordered" evidence="3">
    <location>
        <begin position="633"/>
        <end position="656"/>
    </location>
</feature>
<dbReference type="GO" id="GO:0009190">
    <property type="term" value="P:cyclic nucleotide biosynthetic process"/>
    <property type="evidence" value="ECO:0007669"/>
    <property type="project" value="InterPro"/>
</dbReference>
<gene>
    <name evidence="5" type="ordered locus">Strop_2514</name>
</gene>
<protein>
    <submittedName>
        <fullName evidence="5">Adenylyl cyclase class-3/4/guanylyl cyclase</fullName>
    </submittedName>
</protein>
<dbReference type="PANTHER" id="PTHR16305:SF28">
    <property type="entry name" value="GUANYLATE CYCLASE DOMAIN-CONTAINING PROTEIN"/>
    <property type="match status" value="1"/>
</dbReference>
<accession>A4X7W0</accession>
<dbReference type="InterPro" id="IPR027417">
    <property type="entry name" value="P-loop_NTPase"/>
</dbReference>
<name>A4X7W0_SALTO</name>
<dbReference type="GO" id="GO:0035556">
    <property type="term" value="P:intracellular signal transduction"/>
    <property type="evidence" value="ECO:0007669"/>
    <property type="project" value="InterPro"/>
</dbReference>
<dbReference type="GO" id="GO:0005524">
    <property type="term" value="F:ATP binding"/>
    <property type="evidence" value="ECO:0007669"/>
    <property type="project" value="UniProtKB-KW"/>
</dbReference>
<evidence type="ECO:0000256" key="1">
    <source>
        <dbReference type="ARBA" id="ARBA00022741"/>
    </source>
</evidence>
<dbReference type="EMBL" id="CP000667">
    <property type="protein sequence ID" value="ABP54960.1"/>
    <property type="molecule type" value="Genomic_DNA"/>
</dbReference>
<dbReference type="PROSITE" id="PS50125">
    <property type="entry name" value="GUANYLATE_CYCLASE_2"/>
    <property type="match status" value="1"/>
</dbReference>
<proteinExistence type="predicted"/>
<feature type="region of interest" description="Disordered" evidence="3">
    <location>
        <begin position="684"/>
        <end position="704"/>
    </location>
</feature>
<evidence type="ECO:0000256" key="3">
    <source>
        <dbReference type="SAM" id="MobiDB-lite"/>
    </source>
</evidence>
<dbReference type="GO" id="GO:0005737">
    <property type="term" value="C:cytoplasm"/>
    <property type="evidence" value="ECO:0007669"/>
    <property type="project" value="TreeGrafter"/>
</dbReference>
<dbReference type="Pfam" id="PF13191">
    <property type="entry name" value="AAA_16"/>
    <property type="match status" value="1"/>
</dbReference>
<organism evidence="5 6">
    <name type="scientific">Salinispora tropica (strain ATCC BAA-916 / DSM 44818 / JCM 13857 / NBRC 105044 / CNB-440)</name>
    <dbReference type="NCBI Taxonomy" id="369723"/>
    <lineage>
        <taxon>Bacteria</taxon>
        <taxon>Bacillati</taxon>
        <taxon>Actinomycetota</taxon>
        <taxon>Actinomycetes</taxon>
        <taxon>Micromonosporales</taxon>
        <taxon>Micromonosporaceae</taxon>
        <taxon>Salinispora</taxon>
    </lineage>
</organism>
<keyword evidence="2" id="KW-0067">ATP-binding</keyword>
<dbReference type="Gene3D" id="3.30.70.1230">
    <property type="entry name" value="Nucleotide cyclase"/>
    <property type="match status" value="1"/>
</dbReference>
<dbReference type="KEGG" id="stp:Strop_2514"/>
<dbReference type="Gene3D" id="3.40.50.300">
    <property type="entry name" value="P-loop containing nucleotide triphosphate hydrolases"/>
    <property type="match status" value="1"/>
</dbReference>
<evidence type="ECO:0000313" key="6">
    <source>
        <dbReference type="Proteomes" id="UP000000235"/>
    </source>
</evidence>
<dbReference type="SUPFAM" id="SSF55073">
    <property type="entry name" value="Nucleotide cyclase"/>
    <property type="match status" value="1"/>
</dbReference>
<dbReference type="STRING" id="369723.Strop_2514"/>
<keyword evidence="1" id="KW-0547">Nucleotide-binding</keyword>
<dbReference type="Pfam" id="PF00211">
    <property type="entry name" value="Guanylate_cyc"/>
    <property type="match status" value="1"/>
</dbReference>
<feature type="region of interest" description="Disordered" evidence="3">
    <location>
        <begin position="778"/>
        <end position="805"/>
    </location>
</feature>
<dbReference type="InterPro" id="IPR029787">
    <property type="entry name" value="Nucleotide_cyclase"/>
</dbReference>
<feature type="region of interest" description="Disordered" evidence="3">
    <location>
        <begin position="1"/>
        <end position="32"/>
    </location>
</feature>
<evidence type="ECO:0000256" key="2">
    <source>
        <dbReference type="ARBA" id="ARBA00022840"/>
    </source>
</evidence>
<dbReference type="AlphaFoldDB" id="A4X7W0"/>
<sequence length="805" mass="86388">MPAMLNVTAGPRPVADRIPSTPPHTPRVGADALGRWPVPEERRTVSVLFADIVGSTRLVDQLDPEEVRALQRAYFDTVARVLRRWGGVVEKYIGDAVMALFGATESDGFDAYRAVRAGLEIQRSLDRRTLPGVPTLRVRVGVATGEAVVDLTTTHNGAHGMASGAVITLAARLQTYAPPGGVVLCTVTHQATNRLIDQRPVPAVAVVGKSLPIEVWHATGPARPKPTRHCGPLIGRRGELAAARAQLVRAVRDRRPRWVSATGPTGSGRSRLLHELVRVVPTIDGASVHWCVAACPPYPEQPLAPVAELVRAFAGIGDQDPTPVVRARLTSAVAAVVPPARRTEVVSALQELLEEPDTSVTAHRGVARWQECLLGLAERQPVVVAVDDLDRGAPEVSRFLHRLLAAARIRALPLAVIALHGPEPTTARLIGGRREGLPLHRLSTRESERLLHHLLHQAGQPAALAKVLLPLVRGLPGRAAAYVASLAPGSAPPVPDPIRRALDTRLDQLDGTRRAVLMAAAAIGTPVTPVLLDRVLGWAPGRAVAALHDLTHQDLLAAGPNGYTVPDPVVASVAAARLTRAVRTEWRTRAAAPAGSGPVQGAATATELGDHRTIVPGHGDVVDPAAAVPDAFGGPSKQHIPLARRPDKDNVSAGRDRHRAVAVTGQRERGVGEQEQVAAVGDAVPVDHRPGHPHPGHRRARRRLDQLDAERTRGDIGSEHVVRGVAPLRVRHRTLTGPVRLRRRRPLPPGRLPPVPVGRTIRHRRSPHYAGRTIRRSCHRTSPPRVRHHRDPAAPRCRVAASPRR</sequence>
<dbReference type="eggNOG" id="COG1474">
    <property type="taxonomic scope" value="Bacteria"/>
</dbReference>
<dbReference type="eggNOG" id="COG2114">
    <property type="taxonomic scope" value="Bacteria"/>
</dbReference>
<dbReference type="InterPro" id="IPR041664">
    <property type="entry name" value="AAA_16"/>
</dbReference>
<dbReference type="SMART" id="SM00044">
    <property type="entry name" value="CYCc"/>
    <property type="match status" value="1"/>
</dbReference>
<evidence type="ECO:0000313" key="5">
    <source>
        <dbReference type="EMBL" id="ABP54960.1"/>
    </source>
</evidence>
<dbReference type="InterPro" id="IPR001054">
    <property type="entry name" value="A/G_cyclase"/>
</dbReference>
<dbReference type="SUPFAM" id="SSF52540">
    <property type="entry name" value="P-loop containing nucleoside triphosphate hydrolases"/>
    <property type="match status" value="1"/>
</dbReference>
<keyword evidence="6" id="KW-1185">Reference proteome</keyword>
<dbReference type="HOGENOM" id="CLU_349800_0_0_11"/>